<comment type="caution">
    <text evidence="1">The sequence shown here is derived from an EMBL/GenBank/DDBJ whole genome shotgun (WGS) entry which is preliminary data.</text>
</comment>
<dbReference type="EMBL" id="RBNJ01000169">
    <property type="protein sequence ID" value="RUS35230.1"/>
    <property type="molecule type" value="Genomic_DNA"/>
</dbReference>
<accession>A0A433QZL3</accession>
<feature type="non-terminal residue" evidence="1">
    <location>
        <position position="1"/>
    </location>
</feature>
<sequence length="294" mass="34499">HCCDVNPNWWLRFWRFFSLTPLSPQVFFFKFAKLPKHDAYPCYAGVRILGQIWTQDLDVWRNLLDKMIIVDKDELPPIMPDLVKKIESINPVNTKNHYRAGSLLEKWCYLLTQDLNNDNITISDVLSYGYIIYGYNTSPETEPKCNLFIEWIYIVDLDTDSFRVTSDDGSIEFRIEELPLSMCKHHVLPGFVQNCNYCKFSTPVISEVIYKGMLDMVVAMRVVVWRHNDDSSFPAEIWLEILKRFGECCGLHYGDAVNILKMTESSRSNHKQCLRYAIIFHSRWLQMKGVKDTR</sequence>
<evidence type="ECO:0000313" key="1">
    <source>
        <dbReference type="EMBL" id="RUS35230.1"/>
    </source>
</evidence>
<name>A0A433QZL3_9FUNG</name>
<protein>
    <submittedName>
        <fullName evidence="1">Uncharacterized protein</fullName>
    </submittedName>
</protein>
<proteinExistence type="predicted"/>
<evidence type="ECO:0000313" key="2">
    <source>
        <dbReference type="Proteomes" id="UP000274822"/>
    </source>
</evidence>
<dbReference type="AlphaFoldDB" id="A0A433QZL3"/>
<gene>
    <name evidence="1" type="ORF">BC938DRAFT_473974</name>
</gene>
<keyword evidence="2" id="KW-1185">Reference proteome</keyword>
<feature type="non-terminal residue" evidence="1">
    <location>
        <position position="294"/>
    </location>
</feature>
<organism evidence="1 2">
    <name type="scientific">Jimgerdemannia flammicorona</name>
    <dbReference type="NCBI Taxonomy" id="994334"/>
    <lineage>
        <taxon>Eukaryota</taxon>
        <taxon>Fungi</taxon>
        <taxon>Fungi incertae sedis</taxon>
        <taxon>Mucoromycota</taxon>
        <taxon>Mucoromycotina</taxon>
        <taxon>Endogonomycetes</taxon>
        <taxon>Endogonales</taxon>
        <taxon>Endogonaceae</taxon>
        <taxon>Jimgerdemannia</taxon>
    </lineage>
</organism>
<dbReference type="Proteomes" id="UP000274822">
    <property type="component" value="Unassembled WGS sequence"/>
</dbReference>
<reference evidence="1 2" key="1">
    <citation type="journal article" date="2018" name="New Phytol.">
        <title>Phylogenomics of Endogonaceae and evolution of mycorrhizas within Mucoromycota.</title>
        <authorList>
            <person name="Chang Y."/>
            <person name="Desiro A."/>
            <person name="Na H."/>
            <person name="Sandor L."/>
            <person name="Lipzen A."/>
            <person name="Clum A."/>
            <person name="Barry K."/>
            <person name="Grigoriev I.V."/>
            <person name="Martin F.M."/>
            <person name="Stajich J.E."/>
            <person name="Smith M.E."/>
            <person name="Bonito G."/>
            <person name="Spatafora J.W."/>
        </authorList>
    </citation>
    <scope>NUCLEOTIDE SEQUENCE [LARGE SCALE GENOMIC DNA]</scope>
    <source>
        <strain evidence="1 2">AD002</strain>
    </source>
</reference>